<dbReference type="Pfam" id="PF04932">
    <property type="entry name" value="Wzy_C"/>
    <property type="match status" value="1"/>
</dbReference>
<feature type="transmembrane region" description="Helical" evidence="5">
    <location>
        <begin position="90"/>
        <end position="109"/>
    </location>
</feature>
<keyword evidence="2 5" id="KW-0812">Transmembrane</keyword>
<dbReference type="GO" id="GO:0016020">
    <property type="term" value="C:membrane"/>
    <property type="evidence" value="ECO:0007669"/>
    <property type="project" value="UniProtKB-SubCell"/>
</dbReference>
<feature type="transmembrane region" description="Helical" evidence="5">
    <location>
        <begin position="173"/>
        <end position="195"/>
    </location>
</feature>
<evidence type="ECO:0000256" key="5">
    <source>
        <dbReference type="SAM" id="Phobius"/>
    </source>
</evidence>
<keyword evidence="4 5" id="KW-0472">Membrane</keyword>
<evidence type="ECO:0000256" key="2">
    <source>
        <dbReference type="ARBA" id="ARBA00022692"/>
    </source>
</evidence>
<dbReference type="PANTHER" id="PTHR37422">
    <property type="entry name" value="TEICHURONIC ACID BIOSYNTHESIS PROTEIN TUAE"/>
    <property type="match status" value="1"/>
</dbReference>
<feature type="transmembrane region" description="Helical" evidence="5">
    <location>
        <begin position="121"/>
        <end position="140"/>
    </location>
</feature>
<keyword evidence="8" id="KW-1185">Reference proteome</keyword>
<evidence type="ECO:0000256" key="3">
    <source>
        <dbReference type="ARBA" id="ARBA00022989"/>
    </source>
</evidence>
<feature type="transmembrane region" description="Helical" evidence="5">
    <location>
        <begin position="7"/>
        <end position="27"/>
    </location>
</feature>
<protein>
    <submittedName>
        <fullName evidence="7">O-antigen ligase family protein</fullName>
    </submittedName>
</protein>
<feature type="transmembrane region" description="Helical" evidence="5">
    <location>
        <begin position="256"/>
        <end position="281"/>
    </location>
</feature>
<feature type="transmembrane region" description="Helical" evidence="5">
    <location>
        <begin position="343"/>
        <end position="368"/>
    </location>
</feature>
<evidence type="ECO:0000313" key="7">
    <source>
        <dbReference type="EMBL" id="QNN62441.1"/>
    </source>
</evidence>
<feature type="transmembrane region" description="Helical" evidence="5">
    <location>
        <begin position="202"/>
        <end position="221"/>
    </location>
</feature>
<organism evidence="7 8">
    <name type="scientific">Leucobacter denitrificans</name>
    <dbReference type="NCBI Taxonomy" id="683042"/>
    <lineage>
        <taxon>Bacteria</taxon>
        <taxon>Bacillati</taxon>
        <taxon>Actinomycetota</taxon>
        <taxon>Actinomycetes</taxon>
        <taxon>Micrococcales</taxon>
        <taxon>Microbacteriaceae</taxon>
        <taxon>Leucobacter</taxon>
    </lineage>
</organism>
<reference evidence="7 8" key="1">
    <citation type="submission" date="2020-08" db="EMBL/GenBank/DDBJ databases">
        <title>Genome sequence of Leucobacter denitrificans KACC 14055T.</title>
        <authorList>
            <person name="Hyun D.-W."/>
            <person name="Bae J.-W."/>
        </authorList>
    </citation>
    <scope>NUCLEOTIDE SEQUENCE [LARGE SCALE GENOMIC DNA]</scope>
    <source>
        <strain evidence="7 8">KACC 14055</strain>
    </source>
</reference>
<feature type="transmembrane region" description="Helical" evidence="5">
    <location>
        <begin position="64"/>
        <end position="84"/>
    </location>
</feature>
<dbReference type="RefSeq" id="WP_187554911.1">
    <property type="nucleotide sequence ID" value="NZ_CP060716.1"/>
</dbReference>
<keyword evidence="7" id="KW-0436">Ligase</keyword>
<dbReference type="KEGG" id="ldn:H9L06_09260"/>
<gene>
    <name evidence="7" type="ORF">H9L06_09260</name>
</gene>
<feature type="domain" description="O-antigen ligase-related" evidence="6">
    <location>
        <begin position="212"/>
        <end position="356"/>
    </location>
</feature>
<evidence type="ECO:0000313" key="8">
    <source>
        <dbReference type="Proteomes" id="UP000515934"/>
    </source>
</evidence>
<dbReference type="InterPro" id="IPR051533">
    <property type="entry name" value="WaaL-like"/>
</dbReference>
<keyword evidence="3 5" id="KW-1133">Transmembrane helix</keyword>
<feature type="transmembrane region" description="Helical" evidence="5">
    <location>
        <begin position="33"/>
        <end position="52"/>
    </location>
</feature>
<evidence type="ECO:0000256" key="4">
    <source>
        <dbReference type="ARBA" id="ARBA00023136"/>
    </source>
</evidence>
<evidence type="ECO:0000259" key="6">
    <source>
        <dbReference type="Pfam" id="PF04932"/>
    </source>
</evidence>
<sequence>MANSKTRLGVGAYAIIAFVFMISTNAVRNLLDWTGFLICAVALVATGVVMFLKLKPERFRWYRLPSPIYWFLILALLSTFWSQYRFESVLGNLAQIATTVLAVVLAFILTWHEMLRTLSSALRYVIGLSFAFELWVSLFIREPLLPWWQEVPEGKTPKLLYWSRDLLFEGGPIQGLLGSSTLFGFVGLIALIVFVVQLRAGLVSRLTGWFWVAMAVLTLALTRSATVTVALAAVTVALAFVIWARRIGPERRLPVYITGAALIAAITATVLFARGFVFGLLGKSSDMTGRLETWEKVIELAQQRPWFGWGWVSYWAPWVEPFESLDQQGGIQVMSAHNAWLDVWLQLGIVGVLVFAPLVVLTLLRVWFRAVDQPRRGFGPALPYATSAIWPFLLMVALVIQSLAESRILIESGWLLLIILAVKSRFDFQLPSHDAEPRKVPWRKVPIVRETDSSHV</sequence>
<feature type="transmembrane region" description="Helical" evidence="5">
    <location>
        <begin position="227"/>
        <end position="244"/>
    </location>
</feature>
<dbReference type="Proteomes" id="UP000515934">
    <property type="component" value="Chromosome"/>
</dbReference>
<name>A0A7G9S3L6_9MICO</name>
<feature type="transmembrane region" description="Helical" evidence="5">
    <location>
        <begin position="380"/>
        <end position="400"/>
    </location>
</feature>
<evidence type="ECO:0000256" key="1">
    <source>
        <dbReference type="ARBA" id="ARBA00004141"/>
    </source>
</evidence>
<dbReference type="AlphaFoldDB" id="A0A7G9S3L6"/>
<dbReference type="EMBL" id="CP060716">
    <property type="protein sequence ID" value="QNN62441.1"/>
    <property type="molecule type" value="Genomic_DNA"/>
</dbReference>
<proteinExistence type="predicted"/>
<dbReference type="GO" id="GO:0016874">
    <property type="term" value="F:ligase activity"/>
    <property type="evidence" value="ECO:0007669"/>
    <property type="project" value="UniProtKB-KW"/>
</dbReference>
<comment type="subcellular location">
    <subcellularLocation>
        <location evidence="1">Membrane</location>
        <topology evidence="1">Multi-pass membrane protein</topology>
    </subcellularLocation>
</comment>
<dbReference type="InterPro" id="IPR007016">
    <property type="entry name" value="O-antigen_ligase-rel_domated"/>
</dbReference>
<dbReference type="PANTHER" id="PTHR37422:SF13">
    <property type="entry name" value="LIPOPOLYSACCHARIDE BIOSYNTHESIS PROTEIN PA4999-RELATED"/>
    <property type="match status" value="1"/>
</dbReference>
<accession>A0A7G9S3L6</accession>